<name>A0ABQ4UUS6_9HYPH</name>
<proteinExistence type="predicted"/>
<dbReference type="Proteomes" id="UP001055093">
    <property type="component" value="Unassembled WGS sequence"/>
</dbReference>
<organism evidence="1 2">
    <name type="scientific">Methylorubrum suomiense</name>
    <dbReference type="NCBI Taxonomy" id="144191"/>
    <lineage>
        <taxon>Bacteria</taxon>
        <taxon>Pseudomonadati</taxon>
        <taxon>Pseudomonadota</taxon>
        <taxon>Alphaproteobacteria</taxon>
        <taxon>Hyphomicrobiales</taxon>
        <taxon>Methylobacteriaceae</taxon>
        <taxon>Methylorubrum</taxon>
    </lineage>
</organism>
<keyword evidence="2" id="KW-1185">Reference proteome</keyword>
<reference evidence="1" key="1">
    <citation type="journal article" date="2021" name="Front. Microbiol.">
        <title>Comprehensive Comparative Genomics and Phenotyping of Methylobacterium Species.</title>
        <authorList>
            <person name="Alessa O."/>
            <person name="Ogura Y."/>
            <person name="Fujitani Y."/>
            <person name="Takami H."/>
            <person name="Hayashi T."/>
            <person name="Sahin N."/>
            <person name="Tani A."/>
        </authorList>
    </citation>
    <scope>NUCLEOTIDE SEQUENCE</scope>
    <source>
        <strain evidence="1">DSM 14458</strain>
    </source>
</reference>
<gene>
    <name evidence="1" type="ORF">BGCPKDLD_2455</name>
</gene>
<protein>
    <recommendedName>
        <fullName evidence="3">Transposase</fullName>
    </recommendedName>
</protein>
<dbReference type="RefSeq" id="WP_238308036.1">
    <property type="nucleotide sequence ID" value="NZ_BPRE01000007.1"/>
</dbReference>
<comment type="caution">
    <text evidence="1">The sequence shown here is derived from an EMBL/GenBank/DDBJ whole genome shotgun (WGS) entry which is preliminary data.</text>
</comment>
<evidence type="ECO:0000313" key="1">
    <source>
        <dbReference type="EMBL" id="GJE75868.1"/>
    </source>
</evidence>
<accession>A0ABQ4UUS6</accession>
<evidence type="ECO:0008006" key="3">
    <source>
        <dbReference type="Google" id="ProtNLM"/>
    </source>
</evidence>
<reference evidence="1" key="2">
    <citation type="submission" date="2021-08" db="EMBL/GenBank/DDBJ databases">
        <authorList>
            <person name="Tani A."/>
            <person name="Ola A."/>
            <person name="Ogura Y."/>
            <person name="Katsura K."/>
            <person name="Hayashi T."/>
        </authorList>
    </citation>
    <scope>NUCLEOTIDE SEQUENCE</scope>
    <source>
        <strain evidence="1">DSM 14458</strain>
    </source>
</reference>
<dbReference type="EMBL" id="BPRE01000007">
    <property type="protein sequence ID" value="GJE75868.1"/>
    <property type="molecule type" value="Genomic_DNA"/>
</dbReference>
<sequence>MMGVGSRVRLNTGKRQMLVVDLELYPRRFLCAWPGGERWFPAACLTLFA</sequence>
<evidence type="ECO:0000313" key="2">
    <source>
        <dbReference type="Proteomes" id="UP001055093"/>
    </source>
</evidence>